<comment type="caution">
    <text evidence="2">The sequence shown here is derived from an EMBL/GenBank/DDBJ whole genome shotgun (WGS) entry which is preliminary data.</text>
</comment>
<dbReference type="InterPro" id="IPR005502">
    <property type="entry name" value="Ribosyl_crysJ1"/>
</dbReference>
<evidence type="ECO:0000256" key="1">
    <source>
        <dbReference type="PIRSR" id="PIRSR605502-1"/>
    </source>
</evidence>
<accession>A0A918P595</accession>
<dbReference type="InterPro" id="IPR036705">
    <property type="entry name" value="Ribosyl_crysJ1_sf"/>
</dbReference>
<feature type="binding site" evidence="1">
    <location>
        <position position="267"/>
    </location>
    <ligand>
        <name>Mg(2+)</name>
        <dbReference type="ChEBI" id="CHEBI:18420"/>
        <label>1</label>
    </ligand>
</feature>
<keyword evidence="3" id="KW-1185">Reference proteome</keyword>
<dbReference type="InterPro" id="IPR050792">
    <property type="entry name" value="ADP-ribosylglycohydrolase"/>
</dbReference>
<organism evidence="2 3">
    <name type="scientific">Paludibacterium paludis</name>
    <dbReference type="NCBI Taxonomy" id="1225769"/>
    <lineage>
        <taxon>Bacteria</taxon>
        <taxon>Pseudomonadati</taxon>
        <taxon>Pseudomonadota</taxon>
        <taxon>Betaproteobacteria</taxon>
        <taxon>Neisseriales</taxon>
        <taxon>Chromobacteriaceae</taxon>
        <taxon>Paludibacterium</taxon>
    </lineage>
</organism>
<dbReference type="Gene3D" id="1.10.4080.10">
    <property type="entry name" value="ADP-ribosylation/Crystallin J1"/>
    <property type="match status" value="1"/>
</dbReference>
<reference evidence="2" key="2">
    <citation type="submission" date="2020-09" db="EMBL/GenBank/DDBJ databases">
        <authorList>
            <person name="Sun Q."/>
            <person name="Kim S."/>
        </authorList>
    </citation>
    <scope>NUCLEOTIDE SEQUENCE</scope>
    <source>
        <strain evidence="2">KCTC 32182</strain>
    </source>
</reference>
<dbReference type="PANTHER" id="PTHR16222:SF12">
    <property type="entry name" value="ADP-RIBOSYLGLYCOHYDROLASE-RELATED"/>
    <property type="match status" value="1"/>
</dbReference>
<keyword evidence="1" id="KW-0460">Magnesium</keyword>
<dbReference type="EMBL" id="BMYX01000020">
    <property type="protein sequence ID" value="GGY24965.1"/>
    <property type="molecule type" value="Genomic_DNA"/>
</dbReference>
<keyword evidence="1" id="KW-0479">Metal-binding</keyword>
<evidence type="ECO:0000313" key="2">
    <source>
        <dbReference type="EMBL" id="GGY24965.1"/>
    </source>
</evidence>
<comment type="cofactor">
    <cofactor evidence="1">
        <name>Mg(2+)</name>
        <dbReference type="ChEBI" id="CHEBI:18420"/>
    </cofactor>
    <text evidence="1">Binds 2 magnesium ions per subunit.</text>
</comment>
<protein>
    <submittedName>
        <fullName evidence="2">ADP-ribosylglycohydrolase</fullName>
    </submittedName>
</protein>
<reference evidence="2" key="1">
    <citation type="journal article" date="2014" name="Int. J. Syst. Evol. Microbiol.">
        <title>Complete genome sequence of Corynebacterium casei LMG S-19264T (=DSM 44701T), isolated from a smear-ripened cheese.</title>
        <authorList>
            <consortium name="US DOE Joint Genome Institute (JGI-PGF)"/>
            <person name="Walter F."/>
            <person name="Albersmeier A."/>
            <person name="Kalinowski J."/>
            <person name="Ruckert C."/>
        </authorList>
    </citation>
    <scope>NUCLEOTIDE SEQUENCE</scope>
    <source>
        <strain evidence="2">KCTC 32182</strain>
    </source>
</reference>
<sequence length="310" mass="33300">MGMTEAVRLRGRGALLGLALGDALGGPLVLSRRDSAPALTDMTGGGPLGLAAGEWSDDTAMALCLGYSLVDCRGMDPLDQLQRYLRWRNEGYCSASGRCVDIGLMVNAALERFSKNPQPYPGLTREDTAGNGSLMRLAPVALFFHPDKYPDPAHAMRAAVDASRTTHGETRCVDACRVLAWMLHRALSGDGREGVFDSRSLLAACPDLHPDILAVAGGSYRHKRREDIRSTAFVVDSLEAALWSLWESGSFREGALLAANLAGEADTVAAIYGQLAGALYSESGLPADWLARLAWRDKISRLADDLYFVG</sequence>
<feature type="binding site" evidence="1">
    <location>
        <position position="58"/>
    </location>
    <ligand>
        <name>Mg(2+)</name>
        <dbReference type="ChEBI" id="CHEBI:18420"/>
        <label>1</label>
    </ligand>
</feature>
<proteinExistence type="predicted"/>
<feature type="binding site" evidence="1">
    <location>
        <position position="56"/>
    </location>
    <ligand>
        <name>Mg(2+)</name>
        <dbReference type="ChEBI" id="CHEBI:18420"/>
        <label>1</label>
    </ligand>
</feature>
<dbReference type="PANTHER" id="PTHR16222">
    <property type="entry name" value="ADP-RIBOSYLGLYCOHYDROLASE"/>
    <property type="match status" value="1"/>
</dbReference>
<evidence type="ECO:0000313" key="3">
    <source>
        <dbReference type="Proteomes" id="UP000645257"/>
    </source>
</evidence>
<dbReference type="Pfam" id="PF03747">
    <property type="entry name" value="ADP_ribosyl_GH"/>
    <property type="match status" value="1"/>
</dbReference>
<dbReference type="Proteomes" id="UP000645257">
    <property type="component" value="Unassembled WGS sequence"/>
</dbReference>
<feature type="binding site" evidence="1">
    <location>
        <position position="57"/>
    </location>
    <ligand>
        <name>Mg(2+)</name>
        <dbReference type="ChEBI" id="CHEBI:18420"/>
        <label>1</label>
    </ligand>
</feature>
<dbReference type="SUPFAM" id="SSF101478">
    <property type="entry name" value="ADP-ribosylglycohydrolase"/>
    <property type="match status" value="1"/>
</dbReference>
<dbReference type="GO" id="GO:0046872">
    <property type="term" value="F:metal ion binding"/>
    <property type="evidence" value="ECO:0007669"/>
    <property type="project" value="UniProtKB-KW"/>
</dbReference>
<gene>
    <name evidence="2" type="primary">draG</name>
    <name evidence="2" type="ORF">GCM10011289_30770</name>
</gene>
<feature type="binding site" evidence="1">
    <location>
        <position position="266"/>
    </location>
    <ligand>
        <name>Mg(2+)</name>
        <dbReference type="ChEBI" id="CHEBI:18420"/>
        <label>1</label>
    </ligand>
</feature>
<name>A0A918P595_9NEIS</name>
<dbReference type="AlphaFoldDB" id="A0A918P595"/>